<evidence type="ECO:0000256" key="5">
    <source>
        <dbReference type="ARBA" id="ARBA00022989"/>
    </source>
</evidence>
<evidence type="ECO:0000313" key="10">
    <source>
        <dbReference type="EMBL" id="MFL2029024.1"/>
    </source>
</evidence>
<keyword evidence="6 8" id="KW-0472">Membrane</keyword>
<dbReference type="PANTHER" id="PTHR34390">
    <property type="entry name" value="UPF0442 PROTEIN YJJB-RELATED"/>
    <property type="match status" value="1"/>
</dbReference>
<keyword evidence="5 8" id="KW-1133">Transmembrane helix</keyword>
<keyword evidence="11" id="KW-1185">Reference proteome</keyword>
<evidence type="ECO:0000259" key="9">
    <source>
        <dbReference type="Pfam" id="PF12821"/>
    </source>
</evidence>
<evidence type="ECO:0000313" key="11">
    <source>
        <dbReference type="Proteomes" id="UP001625389"/>
    </source>
</evidence>
<feature type="transmembrane region" description="Helical" evidence="8">
    <location>
        <begin position="54"/>
        <end position="73"/>
    </location>
</feature>
<dbReference type="InterPro" id="IPR024528">
    <property type="entry name" value="ThrE_2"/>
</dbReference>
<reference evidence="10 11" key="1">
    <citation type="submission" date="2024-08" db="EMBL/GenBank/DDBJ databases">
        <authorList>
            <person name="Arias E."/>
        </authorList>
    </citation>
    <scope>NUCLEOTIDE SEQUENCE [LARGE SCALE GENOMIC DNA]</scope>
    <source>
        <strain evidence="10 11">FAM 25317</strain>
    </source>
</reference>
<evidence type="ECO:0000256" key="1">
    <source>
        <dbReference type="ARBA" id="ARBA00004651"/>
    </source>
</evidence>
<comment type="subcellular location">
    <subcellularLocation>
        <location evidence="1">Cell membrane</location>
        <topology evidence="1">Multi-pass membrane protein</topology>
    </subcellularLocation>
</comment>
<proteinExistence type="inferred from homology"/>
<evidence type="ECO:0000256" key="7">
    <source>
        <dbReference type="ARBA" id="ARBA00034125"/>
    </source>
</evidence>
<dbReference type="RefSeq" id="WP_125549878.1">
    <property type="nucleotide sequence ID" value="NZ_JBGQPK010000015.1"/>
</dbReference>
<keyword evidence="4 8" id="KW-0812">Transmembrane</keyword>
<evidence type="ECO:0000256" key="8">
    <source>
        <dbReference type="SAM" id="Phobius"/>
    </source>
</evidence>
<comment type="similarity">
    <text evidence="7">Belongs to the ThrE exporter (TC 2.A.79) family.</text>
</comment>
<dbReference type="Proteomes" id="UP001625389">
    <property type="component" value="Unassembled WGS sequence"/>
</dbReference>
<feature type="transmembrane region" description="Helical" evidence="8">
    <location>
        <begin position="6"/>
        <end position="22"/>
    </location>
</feature>
<evidence type="ECO:0000256" key="4">
    <source>
        <dbReference type="ARBA" id="ARBA00022692"/>
    </source>
</evidence>
<dbReference type="PANTHER" id="PTHR34390:SF1">
    <property type="entry name" value="SUCCINATE TRANSPORTER SUBUNIT YJJB-RELATED"/>
    <property type="match status" value="1"/>
</dbReference>
<evidence type="ECO:0000256" key="3">
    <source>
        <dbReference type="ARBA" id="ARBA00022519"/>
    </source>
</evidence>
<dbReference type="EMBL" id="JBGQPK010000015">
    <property type="protein sequence ID" value="MFL2029024.1"/>
    <property type="molecule type" value="Genomic_DNA"/>
</dbReference>
<keyword evidence="2" id="KW-1003">Cell membrane</keyword>
<protein>
    <submittedName>
        <fullName evidence="10">Threonine/serine exporter family protein</fullName>
    </submittedName>
</protein>
<feature type="transmembrane region" description="Helical" evidence="8">
    <location>
        <begin position="80"/>
        <end position="101"/>
    </location>
</feature>
<dbReference type="Pfam" id="PF12821">
    <property type="entry name" value="ThrE_2"/>
    <property type="match status" value="1"/>
</dbReference>
<comment type="caution">
    <text evidence="10">The sequence shown here is derived from an EMBL/GenBank/DDBJ whole genome shotgun (WGS) entry which is preliminary data.</text>
</comment>
<evidence type="ECO:0000256" key="6">
    <source>
        <dbReference type="ARBA" id="ARBA00023136"/>
    </source>
</evidence>
<feature type="transmembrane region" description="Helical" evidence="8">
    <location>
        <begin position="29"/>
        <end position="48"/>
    </location>
</feature>
<organism evidence="10 11">
    <name type="scientific">Loigolactobacillus zhaoyuanensis</name>
    <dbReference type="NCBI Taxonomy" id="2486017"/>
    <lineage>
        <taxon>Bacteria</taxon>
        <taxon>Bacillati</taxon>
        <taxon>Bacillota</taxon>
        <taxon>Bacilli</taxon>
        <taxon>Lactobacillales</taxon>
        <taxon>Lactobacillaceae</taxon>
        <taxon>Loigolactobacillus</taxon>
    </lineage>
</organism>
<feature type="domain" description="Threonine/Serine exporter ThrE" evidence="9">
    <location>
        <begin position="9"/>
        <end position="136"/>
    </location>
</feature>
<evidence type="ECO:0000256" key="2">
    <source>
        <dbReference type="ARBA" id="ARBA00022475"/>
    </source>
</evidence>
<accession>A0ABW8UAX5</accession>
<name>A0ABW8UAX5_9LACO</name>
<gene>
    <name evidence="10" type="ORF">ACEN34_05270</name>
</gene>
<keyword evidence="3" id="KW-0997">Cell inner membrane</keyword>
<dbReference type="InterPro" id="IPR050539">
    <property type="entry name" value="ThrE_Dicarb/AminoAcid_Exp"/>
</dbReference>
<sequence length="147" mass="16057">MWLQLLLQIGFSYLATIAFGICTNVPRRALNACGITGVAGWLVYWGLLQFKLGHMLPNLVGAFVIALVSLFFARRDKIPVIIFNIPSLVPLVPGGIAYRGVRAFVLGHYTQGLGFAVQVLMISGSIAVGFMLAQFVSAPHQLLKRRD</sequence>
<feature type="transmembrane region" description="Helical" evidence="8">
    <location>
        <begin position="113"/>
        <end position="136"/>
    </location>
</feature>